<keyword evidence="1" id="KW-0812">Transmembrane</keyword>
<gene>
    <name evidence="2" type="ORF">SAMN00017405_1372</name>
</gene>
<evidence type="ECO:0000256" key="1">
    <source>
        <dbReference type="SAM" id="Phobius"/>
    </source>
</evidence>
<feature type="transmembrane region" description="Helical" evidence="1">
    <location>
        <begin position="6"/>
        <end position="29"/>
    </location>
</feature>
<keyword evidence="1" id="KW-0472">Membrane</keyword>
<name>A0A1W1VCE5_DESTI</name>
<protein>
    <submittedName>
        <fullName evidence="2">Uncharacterized protein</fullName>
    </submittedName>
</protein>
<dbReference type="STRING" id="656914.SAMN00017405_1372"/>
<reference evidence="2 3" key="1">
    <citation type="submission" date="2017-04" db="EMBL/GenBank/DDBJ databases">
        <authorList>
            <person name="Afonso C.L."/>
            <person name="Miller P.J."/>
            <person name="Scott M.A."/>
            <person name="Spackman E."/>
            <person name="Goraichik I."/>
            <person name="Dimitrov K.M."/>
            <person name="Suarez D.L."/>
            <person name="Swayne D.E."/>
        </authorList>
    </citation>
    <scope>NUCLEOTIDE SEQUENCE [LARGE SCALE GENOMIC DNA]</scope>
    <source>
        <strain evidence="2 3">DSM 11270</strain>
    </source>
</reference>
<sequence length="122" mass="14267">MTIKNYFSVTMITIMFILLIILGSNLSIIRLSQITGKNIIPPFYIENMGQEKLQINIIGESYNFTLSKTNDFMVNIKIYIQNFISTVKFIMIPRLEYLLTLWIKGVQKFLSDFNGYLNILLR</sequence>
<evidence type="ECO:0000313" key="3">
    <source>
        <dbReference type="Proteomes" id="UP000192731"/>
    </source>
</evidence>
<accession>A0A1W1VCE5</accession>
<keyword evidence="1" id="KW-1133">Transmembrane helix</keyword>
<dbReference type="RefSeq" id="WP_084053157.1">
    <property type="nucleotide sequence ID" value="NZ_FWWT01000017.1"/>
</dbReference>
<dbReference type="EMBL" id="FWWT01000017">
    <property type="protein sequence ID" value="SMB90850.1"/>
    <property type="molecule type" value="Genomic_DNA"/>
</dbReference>
<proteinExistence type="predicted"/>
<dbReference type="AlphaFoldDB" id="A0A1W1VCE5"/>
<evidence type="ECO:0000313" key="2">
    <source>
        <dbReference type="EMBL" id="SMB90850.1"/>
    </source>
</evidence>
<dbReference type="Proteomes" id="UP000192731">
    <property type="component" value="Unassembled WGS sequence"/>
</dbReference>
<keyword evidence="3" id="KW-1185">Reference proteome</keyword>
<organism evidence="2 3">
    <name type="scientific">Desulfonispora thiosulfatigenes DSM 11270</name>
    <dbReference type="NCBI Taxonomy" id="656914"/>
    <lineage>
        <taxon>Bacteria</taxon>
        <taxon>Bacillati</taxon>
        <taxon>Bacillota</taxon>
        <taxon>Clostridia</taxon>
        <taxon>Eubacteriales</taxon>
        <taxon>Peptococcaceae</taxon>
        <taxon>Desulfonispora</taxon>
    </lineage>
</organism>